<dbReference type="EMBL" id="CM047587">
    <property type="protein sequence ID" value="KAI9907203.1"/>
    <property type="molecule type" value="Genomic_DNA"/>
</dbReference>
<dbReference type="Proteomes" id="UP001163321">
    <property type="component" value="Chromosome 8"/>
</dbReference>
<keyword evidence="2" id="KW-1185">Reference proteome</keyword>
<protein>
    <submittedName>
        <fullName evidence="1">Uncharacterized protein</fullName>
    </submittedName>
</protein>
<organism evidence="1 2">
    <name type="scientific">Peronosclerospora sorghi</name>
    <dbReference type="NCBI Taxonomy" id="230839"/>
    <lineage>
        <taxon>Eukaryota</taxon>
        <taxon>Sar</taxon>
        <taxon>Stramenopiles</taxon>
        <taxon>Oomycota</taxon>
        <taxon>Peronosporomycetes</taxon>
        <taxon>Peronosporales</taxon>
        <taxon>Peronosporaceae</taxon>
        <taxon>Peronosclerospora</taxon>
    </lineage>
</organism>
<name>A0ACC0VN98_9STRA</name>
<comment type="caution">
    <text evidence="1">The sequence shown here is derived from an EMBL/GenBank/DDBJ whole genome shotgun (WGS) entry which is preliminary data.</text>
</comment>
<gene>
    <name evidence="1" type="ORF">PsorP6_004342</name>
</gene>
<proteinExistence type="predicted"/>
<evidence type="ECO:0000313" key="2">
    <source>
        <dbReference type="Proteomes" id="UP001163321"/>
    </source>
</evidence>
<reference evidence="1 2" key="1">
    <citation type="journal article" date="2022" name="bioRxiv">
        <title>The genome of the oomycete Peronosclerospora sorghi, a cosmopolitan pathogen of maize and sorghum, is inflated with dispersed pseudogenes.</title>
        <authorList>
            <person name="Fletcher K."/>
            <person name="Martin F."/>
            <person name="Isakeit T."/>
            <person name="Cavanaugh K."/>
            <person name="Magill C."/>
            <person name="Michelmore R."/>
        </authorList>
    </citation>
    <scope>NUCLEOTIDE SEQUENCE [LARGE SCALE GENOMIC DNA]</scope>
    <source>
        <strain evidence="1">P6</strain>
    </source>
</reference>
<sequence length="61" mass="6395">MEPRADAVPAARCVPTVAGGNGNVLKEIVEVSNAKPGDANRGGARYEVRNIFVGDETLSVR</sequence>
<evidence type="ECO:0000313" key="1">
    <source>
        <dbReference type="EMBL" id="KAI9907203.1"/>
    </source>
</evidence>
<accession>A0ACC0VN98</accession>